<dbReference type="OrthoDB" id="71466at2157"/>
<keyword evidence="5 8" id="KW-0812">Transmembrane</keyword>
<dbReference type="InterPro" id="IPR038731">
    <property type="entry name" value="RgtA/B/C-like"/>
</dbReference>
<feature type="transmembrane region" description="Helical" evidence="8">
    <location>
        <begin position="326"/>
        <end position="343"/>
    </location>
</feature>
<evidence type="ECO:0000259" key="9">
    <source>
        <dbReference type="Pfam" id="PF13231"/>
    </source>
</evidence>
<dbReference type="RefSeq" id="WP_013824707.1">
    <property type="nucleotide sequence ID" value="NC_015574.1"/>
</dbReference>
<evidence type="ECO:0000256" key="8">
    <source>
        <dbReference type="SAM" id="Phobius"/>
    </source>
</evidence>
<feature type="domain" description="Glycosyltransferase RgtA/B/C/D-like" evidence="9">
    <location>
        <begin position="71"/>
        <end position="211"/>
    </location>
</feature>
<evidence type="ECO:0000313" key="10">
    <source>
        <dbReference type="EMBL" id="AEG17205.1"/>
    </source>
</evidence>
<dbReference type="EMBL" id="CP002772">
    <property type="protein sequence ID" value="AEG17205.1"/>
    <property type="molecule type" value="Genomic_DNA"/>
</dbReference>
<dbReference type="GO" id="GO:0008610">
    <property type="term" value="P:lipid biosynthetic process"/>
    <property type="evidence" value="ECO:0007669"/>
    <property type="project" value="UniProtKB-ARBA"/>
</dbReference>
<feature type="transmembrane region" description="Helical" evidence="8">
    <location>
        <begin position="88"/>
        <end position="107"/>
    </location>
</feature>
<evidence type="ECO:0000313" key="11">
    <source>
        <dbReference type="Proteomes" id="UP000009231"/>
    </source>
</evidence>
<protein>
    <submittedName>
        <fullName evidence="10">Glycosyl transferase family 39</fullName>
    </submittedName>
</protein>
<evidence type="ECO:0000256" key="3">
    <source>
        <dbReference type="ARBA" id="ARBA00022676"/>
    </source>
</evidence>
<dbReference type="STRING" id="868131.MSWAN_0159"/>
<dbReference type="PANTHER" id="PTHR33908">
    <property type="entry name" value="MANNOSYLTRANSFERASE YKCB-RELATED"/>
    <property type="match status" value="1"/>
</dbReference>
<dbReference type="Proteomes" id="UP000009231">
    <property type="component" value="Chromosome"/>
</dbReference>
<dbReference type="HOGENOM" id="CLU_481143_0_0_2"/>
<feature type="transmembrane region" description="Helical" evidence="8">
    <location>
        <begin position="18"/>
        <end position="35"/>
    </location>
</feature>
<evidence type="ECO:0000256" key="1">
    <source>
        <dbReference type="ARBA" id="ARBA00004651"/>
    </source>
</evidence>
<dbReference type="GeneID" id="10667636"/>
<evidence type="ECO:0000256" key="6">
    <source>
        <dbReference type="ARBA" id="ARBA00022989"/>
    </source>
</evidence>
<feature type="transmembrane region" description="Helical" evidence="8">
    <location>
        <begin position="163"/>
        <end position="195"/>
    </location>
</feature>
<dbReference type="PANTHER" id="PTHR33908:SF11">
    <property type="entry name" value="MEMBRANE PROTEIN"/>
    <property type="match status" value="1"/>
</dbReference>
<evidence type="ECO:0000256" key="7">
    <source>
        <dbReference type="ARBA" id="ARBA00023136"/>
    </source>
</evidence>
<keyword evidence="2" id="KW-1003">Cell membrane</keyword>
<dbReference type="InterPro" id="IPR050297">
    <property type="entry name" value="LipidA_mod_glycosyltrf_83"/>
</dbReference>
<organism evidence="10 11">
    <name type="scientific">Methanobacterium paludis (strain DSM 25820 / JCM 18151 / SWAN1)</name>
    <dbReference type="NCBI Taxonomy" id="868131"/>
    <lineage>
        <taxon>Archaea</taxon>
        <taxon>Methanobacteriati</taxon>
        <taxon>Methanobacteriota</taxon>
        <taxon>Methanomada group</taxon>
        <taxon>Methanobacteria</taxon>
        <taxon>Methanobacteriales</taxon>
        <taxon>Methanobacteriaceae</taxon>
        <taxon>Methanobacterium</taxon>
    </lineage>
</organism>
<dbReference type="eggNOG" id="arCOG00566">
    <property type="taxonomic scope" value="Archaea"/>
</dbReference>
<name>F6D860_METPW</name>
<gene>
    <name evidence="10" type="ordered locus">MSWAN_0159</name>
</gene>
<feature type="transmembrane region" description="Helical" evidence="8">
    <location>
        <begin position="263"/>
        <end position="285"/>
    </location>
</feature>
<dbReference type="GO" id="GO:0016763">
    <property type="term" value="F:pentosyltransferase activity"/>
    <property type="evidence" value="ECO:0007669"/>
    <property type="project" value="TreeGrafter"/>
</dbReference>
<proteinExistence type="predicted"/>
<keyword evidence="6 8" id="KW-1133">Transmembrane helix</keyword>
<evidence type="ECO:0000256" key="5">
    <source>
        <dbReference type="ARBA" id="ARBA00022692"/>
    </source>
</evidence>
<feature type="transmembrane region" description="Helical" evidence="8">
    <location>
        <begin position="128"/>
        <end position="151"/>
    </location>
</feature>
<evidence type="ECO:0000256" key="4">
    <source>
        <dbReference type="ARBA" id="ARBA00022679"/>
    </source>
</evidence>
<reference evidence="10 11" key="1">
    <citation type="journal article" date="2014" name="Int. J. Syst. Evol. Microbiol.">
        <title>Methanobacterium paludis sp. nov. and a novel strain of Methanobacterium lacus isolated from northern peatlands.</title>
        <authorList>
            <person name="Cadillo-Quiroz H."/>
            <person name="Brauer S.L."/>
            <person name="Goodson N."/>
            <person name="Yavitt J.B."/>
            <person name="Zinder S.H."/>
        </authorList>
    </citation>
    <scope>NUCLEOTIDE SEQUENCE [LARGE SCALE GENOMIC DNA]</scope>
    <source>
        <strain evidence="11">DSM 25820 / JCM 18151 / SWAN1</strain>
    </source>
</reference>
<dbReference type="AlphaFoldDB" id="F6D860"/>
<dbReference type="KEGG" id="mew:MSWAN_0159"/>
<dbReference type="GO" id="GO:0005886">
    <property type="term" value="C:plasma membrane"/>
    <property type="evidence" value="ECO:0007669"/>
    <property type="project" value="UniProtKB-SubCell"/>
</dbReference>
<keyword evidence="7 8" id="KW-0472">Membrane</keyword>
<keyword evidence="4 10" id="KW-0808">Transferase</keyword>
<dbReference type="Pfam" id="PF13231">
    <property type="entry name" value="PMT_2"/>
    <property type="match status" value="1"/>
</dbReference>
<feature type="transmembrane region" description="Helical" evidence="8">
    <location>
        <begin position="207"/>
        <end position="228"/>
    </location>
</feature>
<accession>F6D860</accession>
<feature type="transmembrane region" description="Helical" evidence="8">
    <location>
        <begin position="297"/>
        <end position="320"/>
    </location>
</feature>
<feature type="transmembrane region" description="Helical" evidence="8">
    <location>
        <begin position="363"/>
        <end position="382"/>
    </location>
</feature>
<sequence length="566" mass="64640">MLNPFNYFKSKTSFKQNLLIPLILGLLVIITRVPFMSKALYEWDSVNYALAFEKYNTLQQQPHPPGYILYVAFGKAVNYIFNDPNTSMIVLSITFSIFTVVLVYFMVREIFSKNVAITAAILMIFNPLIWFYGEIASIYIFEAFFGVLIAYSSYKLLKGNEKFIYISAFVLGLAGGFRIDIVEFMFPLWIFCVWYARPSYTKIIKGLFVFIMSISLWLVPTILLTGGYKEYFALLKTTSKAATQTSIVFGASISQQILNSGAFIIWSALGLTFLGILITALFLVCHRKGLKSKFRVYLKNPLTIFFLLWIGPASLFYLVIYVVKPGYLLNYLPAVIIILSYILNRLSHDLSFKFPKISYKQTIISLLVLYAVLSSICFLYPYDIHEGQIWETPMEKMGVSQDVSFGLDVGLFYNNAKINANDANTQLHINDILNISNSDPRSTIVVIRDITREDEGFNWRKAMYYLPGYDVYYLCDQENTGITGQVSSWHGKNHSYNISQAPVLDIPLNSATKIVWIMNDQSSFYQEVKDRLGVSSISLPNGLNIYYSNIGNQTSDFQISNFIFQR</sequence>
<comment type="subcellular location">
    <subcellularLocation>
        <location evidence="1">Cell membrane</location>
        <topology evidence="1">Multi-pass membrane protein</topology>
    </subcellularLocation>
</comment>
<keyword evidence="3" id="KW-0328">Glycosyltransferase</keyword>
<evidence type="ECO:0000256" key="2">
    <source>
        <dbReference type="ARBA" id="ARBA00022475"/>
    </source>
</evidence>
<keyword evidence="11" id="KW-1185">Reference proteome</keyword>